<dbReference type="OrthoDB" id="9803192at2"/>
<keyword evidence="2" id="KW-0479">Metal-binding</keyword>
<dbReference type="PROSITE" id="PS00198">
    <property type="entry name" value="4FE4S_FER_1"/>
    <property type="match status" value="2"/>
</dbReference>
<evidence type="ECO:0000256" key="1">
    <source>
        <dbReference type="ARBA" id="ARBA00022485"/>
    </source>
</evidence>
<dbReference type="RefSeq" id="WP_132016343.1">
    <property type="nucleotide sequence ID" value="NZ_SLUN01000035.1"/>
</dbReference>
<dbReference type="InterPro" id="IPR017900">
    <property type="entry name" value="4Fe4S_Fe_S_CS"/>
</dbReference>
<evidence type="ECO:0000313" key="6">
    <source>
        <dbReference type="EMBL" id="TCL60885.1"/>
    </source>
</evidence>
<sequence length="117" mass="13430">MKHPGKMVPEVIKSLFKKPATTSYPKEKAMIPKNFRGKIKFDSQACIGCKICMRDCPAKAVQISPTDKEKVFKAKFYLDRCIYCAQCVDSCPRKALKSSSEFELAHYDREKLEEDQE</sequence>
<dbReference type="EMBL" id="SLUN01000035">
    <property type="protein sequence ID" value="TCL60885.1"/>
    <property type="molecule type" value="Genomic_DNA"/>
</dbReference>
<keyword evidence="7" id="KW-1185">Reference proteome</keyword>
<keyword evidence="1" id="KW-0004">4Fe-4S</keyword>
<dbReference type="GO" id="GO:0046872">
    <property type="term" value="F:metal ion binding"/>
    <property type="evidence" value="ECO:0007669"/>
    <property type="project" value="UniProtKB-KW"/>
</dbReference>
<accession>A0A4R1R5T7</accession>
<keyword evidence="6" id="KW-0456">Lyase</keyword>
<evidence type="ECO:0000256" key="4">
    <source>
        <dbReference type="ARBA" id="ARBA00023014"/>
    </source>
</evidence>
<dbReference type="AlphaFoldDB" id="A0A4R1R5T7"/>
<dbReference type="GO" id="GO:0016651">
    <property type="term" value="F:oxidoreductase activity, acting on NAD(P)H"/>
    <property type="evidence" value="ECO:0007669"/>
    <property type="project" value="InterPro"/>
</dbReference>
<keyword evidence="4" id="KW-0411">Iron-sulfur</keyword>
<feature type="domain" description="4Fe-4S ferredoxin-type" evidence="5">
    <location>
        <begin position="37"/>
        <end position="66"/>
    </location>
</feature>
<dbReference type="InterPro" id="IPR017896">
    <property type="entry name" value="4Fe4S_Fe-S-bd"/>
</dbReference>
<name>A0A4R1R5T7_HYDET</name>
<dbReference type="GO" id="GO:0016020">
    <property type="term" value="C:membrane"/>
    <property type="evidence" value="ECO:0007669"/>
    <property type="project" value="InterPro"/>
</dbReference>
<reference evidence="6 7" key="1">
    <citation type="submission" date="2019-03" db="EMBL/GenBank/DDBJ databases">
        <title>Genomic Encyclopedia of Type Strains, Phase IV (KMG-IV): sequencing the most valuable type-strain genomes for metagenomic binning, comparative biology and taxonomic classification.</title>
        <authorList>
            <person name="Goeker M."/>
        </authorList>
    </citation>
    <scope>NUCLEOTIDE SEQUENCE [LARGE SCALE GENOMIC DNA]</scope>
    <source>
        <strain evidence="6 7">LX-B</strain>
    </source>
</reference>
<dbReference type="PANTHER" id="PTHR10849">
    <property type="entry name" value="NADH DEHYDROGENASE UBIQUINONE IRON-SULFUR PROTEIN 8, MITOCHONDRIAL"/>
    <property type="match status" value="1"/>
</dbReference>
<proteinExistence type="predicted"/>
<evidence type="ECO:0000256" key="2">
    <source>
        <dbReference type="ARBA" id="ARBA00022723"/>
    </source>
</evidence>
<evidence type="ECO:0000259" key="5">
    <source>
        <dbReference type="PROSITE" id="PS51379"/>
    </source>
</evidence>
<evidence type="ECO:0000256" key="3">
    <source>
        <dbReference type="ARBA" id="ARBA00023004"/>
    </source>
</evidence>
<dbReference type="Pfam" id="PF13187">
    <property type="entry name" value="Fer4_9"/>
    <property type="match status" value="1"/>
</dbReference>
<dbReference type="PROSITE" id="PS51379">
    <property type="entry name" value="4FE4S_FER_2"/>
    <property type="match status" value="2"/>
</dbReference>
<organism evidence="6 7">
    <name type="scientific">Hydrogenispora ethanolica</name>
    <dbReference type="NCBI Taxonomy" id="1082276"/>
    <lineage>
        <taxon>Bacteria</taxon>
        <taxon>Bacillati</taxon>
        <taxon>Bacillota</taxon>
        <taxon>Hydrogenispora</taxon>
    </lineage>
</organism>
<dbReference type="Gene3D" id="3.30.70.3270">
    <property type="match status" value="1"/>
</dbReference>
<dbReference type="GO" id="GO:0016829">
    <property type="term" value="F:lyase activity"/>
    <property type="evidence" value="ECO:0007669"/>
    <property type="project" value="UniProtKB-KW"/>
</dbReference>
<gene>
    <name evidence="6" type="ORF">EDC14_103544</name>
</gene>
<feature type="domain" description="4Fe-4S ferredoxin-type" evidence="5">
    <location>
        <begin position="72"/>
        <end position="101"/>
    </location>
</feature>
<dbReference type="SUPFAM" id="SSF54862">
    <property type="entry name" value="4Fe-4S ferredoxins"/>
    <property type="match status" value="1"/>
</dbReference>
<dbReference type="GO" id="GO:0051539">
    <property type="term" value="F:4 iron, 4 sulfur cluster binding"/>
    <property type="evidence" value="ECO:0007669"/>
    <property type="project" value="UniProtKB-KW"/>
</dbReference>
<dbReference type="Proteomes" id="UP000295008">
    <property type="component" value="Unassembled WGS sequence"/>
</dbReference>
<dbReference type="InterPro" id="IPR010226">
    <property type="entry name" value="NADH_quinone_OxRdtase_chainI"/>
</dbReference>
<protein>
    <submittedName>
        <fullName evidence="6">NAD(P)H-quinone oxidoreductase subunit I/formate hydrogenlyase subunit 6</fullName>
    </submittedName>
</protein>
<evidence type="ECO:0000313" key="7">
    <source>
        <dbReference type="Proteomes" id="UP000295008"/>
    </source>
</evidence>
<keyword evidence="3" id="KW-0408">Iron</keyword>
<comment type="caution">
    <text evidence="6">The sequence shown here is derived from an EMBL/GenBank/DDBJ whole genome shotgun (WGS) entry which is preliminary data.</text>
</comment>